<proteinExistence type="inferred from homology"/>
<keyword evidence="8" id="KW-1185">Reference proteome</keyword>
<dbReference type="InterPro" id="IPR036962">
    <property type="entry name" value="Glyco_hydro_3_N_sf"/>
</dbReference>
<dbReference type="NCBIfam" id="NF003740">
    <property type="entry name" value="PRK05337.1"/>
    <property type="match status" value="1"/>
</dbReference>
<feature type="domain" description="Glycoside hydrolase family 3 N-terminal" evidence="6">
    <location>
        <begin position="16"/>
        <end position="293"/>
    </location>
</feature>
<keyword evidence="5 7" id="KW-0326">Glycosidase</keyword>
<comment type="catalytic activity">
    <reaction evidence="1">
        <text>Hydrolysis of terminal non-reducing N-acetyl-D-hexosamine residues in N-acetyl-beta-D-hexosaminides.</text>
        <dbReference type="EC" id="3.2.1.52"/>
    </reaction>
</comment>
<dbReference type="Pfam" id="PF00933">
    <property type="entry name" value="Glyco_hydro_3"/>
    <property type="match status" value="1"/>
</dbReference>
<accession>A0A7W7EYJ9</accession>
<name>A0A7W7EYJ9_9SPHN</name>
<dbReference type="RefSeq" id="WP_184115946.1">
    <property type="nucleotide sequence ID" value="NZ_JACHNY010000006.1"/>
</dbReference>
<dbReference type="InterPro" id="IPR017853">
    <property type="entry name" value="GH"/>
</dbReference>
<evidence type="ECO:0000256" key="3">
    <source>
        <dbReference type="ARBA" id="ARBA00012663"/>
    </source>
</evidence>
<gene>
    <name evidence="7" type="ORF">GGQ96_002898</name>
</gene>
<reference evidence="7 8" key="1">
    <citation type="submission" date="2020-08" db="EMBL/GenBank/DDBJ databases">
        <title>Genomic Encyclopedia of Type Strains, Phase IV (KMG-IV): sequencing the most valuable type-strain genomes for metagenomic binning, comparative biology and taxonomic classification.</title>
        <authorList>
            <person name="Goeker M."/>
        </authorList>
    </citation>
    <scope>NUCLEOTIDE SEQUENCE [LARGE SCALE GENOMIC DNA]</scope>
    <source>
        <strain evidence="7 8">DSM 15867</strain>
    </source>
</reference>
<evidence type="ECO:0000313" key="7">
    <source>
        <dbReference type="EMBL" id="MBB4618752.1"/>
    </source>
</evidence>
<dbReference type="PANTHER" id="PTHR30480:SF13">
    <property type="entry name" value="BETA-HEXOSAMINIDASE"/>
    <property type="match status" value="1"/>
</dbReference>
<evidence type="ECO:0000313" key="8">
    <source>
        <dbReference type="Proteomes" id="UP000574769"/>
    </source>
</evidence>
<dbReference type="EMBL" id="JACHNY010000006">
    <property type="protein sequence ID" value="MBB4618752.1"/>
    <property type="molecule type" value="Genomic_DNA"/>
</dbReference>
<evidence type="ECO:0000256" key="2">
    <source>
        <dbReference type="ARBA" id="ARBA00005336"/>
    </source>
</evidence>
<dbReference type="SUPFAM" id="SSF51445">
    <property type="entry name" value="(Trans)glycosidases"/>
    <property type="match status" value="1"/>
</dbReference>
<dbReference type="GO" id="GO:0005975">
    <property type="term" value="P:carbohydrate metabolic process"/>
    <property type="evidence" value="ECO:0007669"/>
    <property type="project" value="InterPro"/>
</dbReference>
<dbReference type="AlphaFoldDB" id="A0A7W7EYJ9"/>
<comment type="caution">
    <text evidence="7">The sequence shown here is derived from an EMBL/GenBank/DDBJ whole genome shotgun (WGS) entry which is preliminary data.</text>
</comment>
<organism evidence="7 8">
    <name type="scientific">Sphingomonas abaci</name>
    <dbReference type="NCBI Taxonomy" id="237611"/>
    <lineage>
        <taxon>Bacteria</taxon>
        <taxon>Pseudomonadati</taxon>
        <taxon>Pseudomonadota</taxon>
        <taxon>Alphaproteobacteria</taxon>
        <taxon>Sphingomonadales</taxon>
        <taxon>Sphingomonadaceae</taxon>
        <taxon>Sphingomonas</taxon>
    </lineage>
</organism>
<evidence type="ECO:0000256" key="5">
    <source>
        <dbReference type="ARBA" id="ARBA00023295"/>
    </source>
</evidence>
<dbReference type="GO" id="GO:0009254">
    <property type="term" value="P:peptidoglycan turnover"/>
    <property type="evidence" value="ECO:0007669"/>
    <property type="project" value="TreeGrafter"/>
</dbReference>
<evidence type="ECO:0000256" key="4">
    <source>
        <dbReference type="ARBA" id="ARBA00022801"/>
    </source>
</evidence>
<dbReference type="EC" id="3.2.1.52" evidence="3"/>
<evidence type="ECO:0000256" key="1">
    <source>
        <dbReference type="ARBA" id="ARBA00001231"/>
    </source>
</evidence>
<keyword evidence="4 7" id="KW-0378">Hydrolase</keyword>
<dbReference type="Proteomes" id="UP000574769">
    <property type="component" value="Unassembled WGS sequence"/>
</dbReference>
<sequence>MTPIIVGLSGSQVTPDERAALQRVAPAGFILFARNIVDPVQLRALTDDLRDASGRDDLPILTDQEGGAVARLRPPHWPATLAAARFAAAYDRAPMTAIRAMRAQGQAVGRMLAAGGITMNAAPVLDLAWPGATPALAQRCLGATPMAVAALGRAMLEGLAAGGVTGIVKHWPGHGRATSDPHQALPVVDADEGALAADLSPFHTLAGSAKAGMTAHVLYPVWDIARPATLSPLIVQRVIRERLGFDGLLLSDDLHMGALDGNLPARAQGAVAAGCDLALCCAATPEQWTMLAERLPPVGSATMRRLAAAMPPAGQGEVAALIAERDALLAAA</sequence>
<dbReference type="Gene3D" id="3.20.20.300">
    <property type="entry name" value="Glycoside hydrolase, family 3, N-terminal domain"/>
    <property type="match status" value="1"/>
</dbReference>
<dbReference type="InterPro" id="IPR001764">
    <property type="entry name" value="Glyco_hydro_3_N"/>
</dbReference>
<dbReference type="InterPro" id="IPR050226">
    <property type="entry name" value="NagZ_Beta-hexosaminidase"/>
</dbReference>
<evidence type="ECO:0000259" key="6">
    <source>
        <dbReference type="Pfam" id="PF00933"/>
    </source>
</evidence>
<dbReference type="GO" id="GO:0004563">
    <property type="term" value="F:beta-N-acetylhexosaminidase activity"/>
    <property type="evidence" value="ECO:0007669"/>
    <property type="project" value="UniProtKB-EC"/>
</dbReference>
<dbReference type="PANTHER" id="PTHR30480">
    <property type="entry name" value="BETA-HEXOSAMINIDASE-RELATED"/>
    <property type="match status" value="1"/>
</dbReference>
<comment type="similarity">
    <text evidence="2">Belongs to the glycosyl hydrolase 3 family.</text>
</comment>
<protein>
    <recommendedName>
        <fullName evidence="3">beta-N-acetylhexosaminidase</fullName>
        <ecNumber evidence="3">3.2.1.52</ecNumber>
    </recommendedName>
</protein>